<dbReference type="InterPro" id="IPR011234">
    <property type="entry name" value="Fumarylacetoacetase-like_C"/>
</dbReference>
<evidence type="ECO:0000256" key="4">
    <source>
        <dbReference type="ARBA" id="ARBA00044911"/>
    </source>
</evidence>
<organism evidence="7 8">
    <name type="scientific">Dryococelus australis</name>
    <dbReference type="NCBI Taxonomy" id="614101"/>
    <lineage>
        <taxon>Eukaryota</taxon>
        <taxon>Metazoa</taxon>
        <taxon>Ecdysozoa</taxon>
        <taxon>Arthropoda</taxon>
        <taxon>Hexapoda</taxon>
        <taxon>Insecta</taxon>
        <taxon>Pterygota</taxon>
        <taxon>Neoptera</taxon>
        <taxon>Polyneoptera</taxon>
        <taxon>Phasmatodea</taxon>
        <taxon>Verophasmatodea</taxon>
        <taxon>Anareolatae</taxon>
        <taxon>Phasmatidae</taxon>
        <taxon>Eurycanthinae</taxon>
        <taxon>Dryococelus</taxon>
    </lineage>
</organism>
<keyword evidence="2" id="KW-0479">Metal-binding</keyword>
<evidence type="ECO:0000256" key="5">
    <source>
        <dbReference type="ARBA" id="ARBA00044973"/>
    </source>
</evidence>
<accession>A0ABQ9IN27</accession>
<dbReference type="EC" id="5.3.2.2" evidence="5"/>
<dbReference type="PANTHER" id="PTHR11820:SF7">
    <property type="entry name" value="ACYLPYRUVASE FAHD1, MITOCHONDRIAL"/>
    <property type="match status" value="1"/>
</dbReference>
<evidence type="ECO:0000313" key="8">
    <source>
        <dbReference type="Proteomes" id="UP001159363"/>
    </source>
</evidence>
<dbReference type="PANTHER" id="PTHR11820">
    <property type="entry name" value="ACYLPYRUVASE"/>
    <property type="match status" value="1"/>
</dbReference>
<evidence type="ECO:0000256" key="2">
    <source>
        <dbReference type="ARBA" id="ARBA00022723"/>
    </source>
</evidence>
<comment type="catalytic activity">
    <reaction evidence="4">
        <text>oxaloacetate = enol-oxaloacetate</text>
        <dbReference type="Rhea" id="RHEA:16021"/>
        <dbReference type="ChEBI" id="CHEBI:16452"/>
        <dbReference type="ChEBI" id="CHEBI:17479"/>
        <dbReference type="EC" id="5.3.2.2"/>
    </reaction>
    <physiologicalReaction direction="right-to-left" evidence="4">
        <dbReference type="Rhea" id="RHEA:16023"/>
    </physiologicalReaction>
</comment>
<dbReference type="Proteomes" id="UP001159363">
    <property type="component" value="Chromosome 1"/>
</dbReference>
<name>A0ABQ9IN27_9NEOP</name>
<comment type="caution">
    <text evidence="7">The sequence shown here is derived from an EMBL/GenBank/DDBJ whole genome shotgun (WGS) entry which is preliminary data.</text>
</comment>
<dbReference type="Pfam" id="PF01557">
    <property type="entry name" value="FAA_hydrolase"/>
    <property type="match status" value="1"/>
</dbReference>
<keyword evidence="8" id="KW-1185">Reference proteome</keyword>
<evidence type="ECO:0000256" key="1">
    <source>
        <dbReference type="ARBA" id="ARBA00010211"/>
    </source>
</evidence>
<comment type="similarity">
    <text evidence="1">Belongs to the FAH family.</text>
</comment>
<dbReference type="Gene3D" id="3.90.850.10">
    <property type="entry name" value="Fumarylacetoacetase-like, C-terminal domain"/>
    <property type="match status" value="1"/>
</dbReference>
<sequence>MLLCMHIIFFPQDKAIETGRPWTFGKGFDTACPVSRFVSLDEVKDPGNVNIWCKVNGKEVQNANTSDLAFSIPEMIAHITKYITLEPDDLILTGSPPGIGPVYPGDIIDAGLADILTMRFPVKSA</sequence>
<dbReference type="InterPro" id="IPR036663">
    <property type="entry name" value="Fumarylacetoacetase_C_sf"/>
</dbReference>
<dbReference type="EMBL" id="JARBHB010000001">
    <property type="protein sequence ID" value="KAJ8897741.1"/>
    <property type="molecule type" value="Genomic_DNA"/>
</dbReference>
<gene>
    <name evidence="7" type="ORF">PR048_003091</name>
</gene>
<feature type="domain" description="Fumarylacetoacetase-like C-terminal" evidence="6">
    <location>
        <begin position="18"/>
        <end position="122"/>
    </location>
</feature>
<evidence type="ECO:0000313" key="7">
    <source>
        <dbReference type="EMBL" id="KAJ8897741.1"/>
    </source>
</evidence>
<evidence type="ECO:0000256" key="3">
    <source>
        <dbReference type="ARBA" id="ARBA00042340"/>
    </source>
</evidence>
<reference evidence="7 8" key="1">
    <citation type="submission" date="2023-02" db="EMBL/GenBank/DDBJ databases">
        <title>LHISI_Scaffold_Assembly.</title>
        <authorList>
            <person name="Stuart O.P."/>
            <person name="Cleave R."/>
            <person name="Magrath M.J.L."/>
            <person name="Mikheyev A.S."/>
        </authorList>
    </citation>
    <scope>NUCLEOTIDE SEQUENCE [LARGE SCALE GENOMIC DNA]</scope>
    <source>
        <strain evidence="7">Daus_M_001</strain>
        <tissue evidence="7">Leg muscle</tissue>
    </source>
</reference>
<dbReference type="SUPFAM" id="SSF56529">
    <property type="entry name" value="FAH"/>
    <property type="match status" value="1"/>
</dbReference>
<evidence type="ECO:0000259" key="6">
    <source>
        <dbReference type="Pfam" id="PF01557"/>
    </source>
</evidence>
<proteinExistence type="inferred from homology"/>
<protein>
    <recommendedName>
        <fullName evidence="5">oxaloacetate tautomerase</fullName>
        <ecNumber evidence="5">5.3.2.2</ecNumber>
    </recommendedName>
    <alternativeName>
        <fullName evidence="3">Fumarylacetoacetate hydrolase domain-containing protein 1</fullName>
    </alternativeName>
</protein>